<dbReference type="EMBL" id="PYSW02000003">
    <property type="protein sequence ID" value="KAG2393163.1"/>
    <property type="molecule type" value="Genomic_DNA"/>
</dbReference>
<keyword evidence="4" id="KW-1185">Reference proteome</keyword>
<dbReference type="SUPFAM" id="SSF46579">
    <property type="entry name" value="Prefoldin"/>
    <property type="match status" value="1"/>
</dbReference>
<gene>
    <name evidence="3" type="ORF">C9374_009740</name>
</gene>
<dbReference type="InterPro" id="IPR002777">
    <property type="entry name" value="PFD_beta-like"/>
</dbReference>
<comment type="similarity">
    <text evidence="1">Belongs to the prefoldin subunit beta family.</text>
</comment>
<evidence type="ECO:0000256" key="2">
    <source>
        <dbReference type="SAM" id="Coils"/>
    </source>
</evidence>
<name>A0AA88H237_NAELO</name>
<reference evidence="3 4" key="1">
    <citation type="journal article" date="2018" name="BMC Genomics">
        <title>The genome of Naegleria lovaniensis, the basis for a comparative approach to unravel pathogenicity factors of the human pathogenic amoeba N. fowleri.</title>
        <authorList>
            <person name="Liechti N."/>
            <person name="Schurch N."/>
            <person name="Bruggmann R."/>
            <person name="Wittwer M."/>
        </authorList>
    </citation>
    <scope>NUCLEOTIDE SEQUENCE [LARGE SCALE GENOMIC DNA]</scope>
    <source>
        <strain evidence="3 4">ATCC 30569</strain>
    </source>
</reference>
<comment type="caution">
    <text evidence="3">The sequence shown here is derived from an EMBL/GenBank/DDBJ whole genome shotgun (WGS) entry which is preliminary data.</text>
</comment>
<evidence type="ECO:0000256" key="1">
    <source>
        <dbReference type="ARBA" id="ARBA00008045"/>
    </source>
</evidence>
<keyword evidence="2" id="KW-0175">Coiled coil</keyword>
<dbReference type="GeneID" id="68102194"/>
<organism evidence="3 4">
    <name type="scientific">Naegleria lovaniensis</name>
    <name type="common">Amoeba</name>
    <dbReference type="NCBI Taxonomy" id="51637"/>
    <lineage>
        <taxon>Eukaryota</taxon>
        <taxon>Discoba</taxon>
        <taxon>Heterolobosea</taxon>
        <taxon>Tetramitia</taxon>
        <taxon>Eutetramitia</taxon>
        <taxon>Vahlkampfiidae</taxon>
        <taxon>Naegleria</taxon>
    </lineage>
</organism>
<evidence type="ECO:0000313" key="3">
    <source>
        <dbReference type="EMBL" id="KAG2393163.1"/>
    </source>
</evidence>
<dbReference type="Proteomes" id="UP000816034">
    <property type="component" value="Unassembled WGS sequence"/>
</dbReference>
<proteinExistence type="inferred from homology"/>
<dbReference type="GO" id="GO:0016272">
    <property type="term" value="C:prefoldin complex"/>
    <property type="evidence" value="ECO:0007669"/>
    <property type="project" value="InterPro"/>
</dbReference>
<evidence type="ECO:0000313" key="4">
    <source>
        <dbReference type="Proteomes" id="UP000816034"/>
    </source>
</evidence>
<sequence>MSEETFYRNIDNWIRMPDLQQKQQELENKLFTLETLLDYEIKGDEKTLYLQKSNVFFLQKASDVIQEKKQEKENVEKEVETINSELDSLTSSFHSFKQNVTKKI</sequence>
<dbReference type="RefSeq" id="XP_044555057.1">
    <property type="nucleotide sequence ID" value="XM_044699961.1"/>
</dbReference>
<accession>A0AA88H237</accession>
<dbReference type="AlphaFoldDB" id="A0AA88H237"/>
<dbReference type="GO" id="GO:0051082">
    <property type="term" value="F:unfolded protein binding"/>
    <property type="evidence" value="ECO:0007669"/>
    <property type="project" value="InterPro"/>
</dbReference>
<dbReference type="GO" id="GO:0006457">
    <property type="term" value="P:protein folding"/>
    <property type="evidence" value="ECO:0007669"/>
    <property type="project" value="InterPro"/>
</dbReference>
<dbReference type="Pfam" id="PF01920">
    <property type="entry name" value="Prefoldin_2"/>
    <property type="match status" value="1"/>
</dbReference>
<protein>
    <submittedName>
        <fullName evidence="3">Uncharacterized protein</fullName>
    </submittedName>
</protein>
<feature type="coiled-coil region" evidence="2">
    <location>
        <begin position="16"/>
        <end position="92"/>
    </location>
</feature>